<sequence>MADAYMATTDMAASNQVVVFYYFCKRMRL</sequence>
<reference evidence="1" key="1">
    <citation type="submission" date="2014-09" db="EMBL/GenBank/DDBJ databases">
        <authorList>
            <person name="Magalhaes I.L.F."/>
            <person name="Oliveira U."/>
            <person name="Santos F.R."/>
            <person name="Vidigal T.H.D.A."/>
            <person name="Brescovit A.D."/>
            <person name="Santos A.J."/>
        </authorList>
    </citation>
    <scope>NUCLEOTIDE SEQUENCE</scope>
    <source>
        <tissue evidence="1">Shoot tissue taken approximately 20 cm above the soil surface</tissue>
    </source>
</reference>
<organism evidence="1">
    <name type="scientific">Arundo donax</name>
    <name type="common">Giant reed</name>
    <name type="synonym">Donax arundinaceus</name>
    <dbReference type="NCBI Taxonomy" id="35708"/>
    <lineage>
        <taxon>Eukaryota</taxon>
        <taxon>Viridiplantae</taxon>
        <taxon>Streptophyta</taxon>
        <taxon>Embryophyta</taxon>
        <taxon>Tracheophyta</taxon>
        <taxon>Spermatophyta</taxon>
        <taxon>Magnoliopsida</taxon>
        <taxon>Liliopsida</taxon>
        <taxon>Poales</taxon>
        <taxon>Poaceae</taxon>
        <taxon>PACMAD clade</taxon>
        <taxon>Arundinoideae</taxon>
        <taxon>Arundineae</taxon>
        <taxon>Arundo</taxon>
    </lineage>
</organism>
<dbReference type="EMBL" id="GBRH01199824">
    <property type="protein sequence ID" value="JAD98071.1"/>
    <property type="molecule type" value="Transcribed_RNA"/>
</dbReference>
<accession>A0A0A9EDE9</accession>
<reference evidence="1" key="2">
    <citation type="journal article" date="2015" name="Data Brief">
        <title>Shoot transcriptome of the giant reed, Arundo donax.</title>
        <authorList>
            <person name="Barrero R.A."/>
            <person name="Guerrero F.D."/>
            <person name="Moolhuijzen P."/>
            <person name="Goolsby J.A."/>
            <person name="Tidwell J."/>
            <person name="Bellgard S.E."/>
            <person name="Bellgard M.I."/>
        </authorList>
    </citation>
    <scope>NUCLEOTIDE SEQUENCE</scope>
    <source>
        <tissue evidence="1">Shoot tissue taken approximately 20 cm above the soil surface</tissue>
    </source>
</reference>
<proteinExistence type="predicted"/>
<protein>
    <submittedName>
        <fullName evidence="1">Uncharacterized protein</fullName>
    </submittedName>
</protein>
<evidence type="ECO:0000313" key="1">
    <source>
        <dbReference type="EMBL" id="JAD98071.1"/>
    </source>
</evidence>
<name>A0A0A9EDE9_ARUDO</name>
<dbReference type="AlphaFoldDB" id="A0A0A9EDE9"/>